<comment type="similarity">
    <text evidence="1 5">Belongs to the V-ATPase C subunit family.</text>
</comment>
<proteinExistence type="inferred from homology"/>
<evidence type="ECO:0000256" key="2">
    <source>
        <dbReference type="ARBA" id="ARBA00022448"/>
    </source>
</evidence>
<keyword evidence="7" id="KW-1185">Reference proteome</keyword>
<organism evidence="6 7">
    <name type="scientific">Malassezia furfur</name>
    <name type="common">Pityriasis versicolor infection agent</name>
    <name type="synonym">Pityrosporum furfur</name>
    <dbReference type="NCBI Taxonomy" id="55194"/>
    <lineage>
        <taxon>Eukaryota</taxon>
        <taxon>Fungi</taxon>
        <taxon>Dikarya</taxon>
        <taxon>Basidiomycota</taxon>
        <taxon>Ustilaginomycotina</taxon>
        <taxon>Malasseziomycetes</taxon>
        <taxon>Malasseziales</taxon>
        <taxon>Malasseziaceae</taxon>
        <taxon>Malassezia</taxon>
    </lineage>
</organism>
<keyword evidence="3 5" id="KW-0375">Hydrogen ion transport</keyword>
<dbReference type="CDD" id="cd14785">
    <property type="entry name" value="V-ATPase_C"/>
    <property type="match status" value="1"/>
</dbReference>
<accession>A0ABY8ENG4</accession>
<dbReference type="Proteomes" id="UP000818624">
    <property type="component" value="Chromosome 2"/>
</dbReference>
<reference evidence="6 7" key="1">
    <citation type="journal article" date="2020" name="Elife">
        <title>Loss of centromere function drives karyotype evolution in closely related Malassezia species.</title>
        <authorList>
            <person name="Sankaranarayanan S.R."/>
            <person name="Ianiri G."/>
            <person name="Coelho M.A."/>
            <person name="Reza M.H."/>
            <person name="Thimmappa B.C."/>
            <person name="Ganguly P."/>
            <person name="Vadnala R.N."/>
            <person name="Sun S."/>
            <person name="Siddharthan R."/>
            <person name="Tellgren-Roth C."/>
            <person name="Dawson T.L."/>
            <person name="Heitman J."/>
            <person name="Sanyal K."/>
        </authorList>
    </citation>
    <scope>NUCLEOTIDE SEQUENCE [LARGE SCALE GENOMIC DNA]</scope>
    <source>
        <strain evidence="6">CBS14141</strain>
    </source>
</reference>
<evidence type="ECO:0000256" key="5">
    <source>
        <dbReference type="RuleBase" id="RU364010"/>
    </source>
</evidence>
<dbReference type="Gene3D" id="1.20.1460.10">
    <property type="entry name" value="subunit c (vma5p) of the yeast v-atpase, domain 2"/>
    <property type="match status" value="1"/>
</dbReference>
<evidence type="ECO:0000256" key="3">
    <source>
        <dbReference type="ARBA" id="ARBA00022781"/>
    </source>
</evidence>
<evidence type="ECO:0000256" key="1">
    <source>
        <dbReference type="ARBA" id="ARBA00006138"/>
    </source>
</evidence>
<dbReference type="EMBL" id="CP046235">
    <property type="protein sequence ID" value="WFD47092.1"/>
    <property type="molecule type" value="Genomic_DNA"/>
</dbReference>
<dbReference type="PANTHER" id="PTHR10137:SF0">
    <property type="entry name" value="V-TYPE PROTON ATPASE SUBUNIT C"/>
    <property type="match status" value="1"/>
</dbReference>
<keyword evidence="4 5" id="KW-0406">Ion transport</keyword>
<evidence type="ECO:0000256" key="4">
    <source>
        <dbReference type="ARBA" id="ARBA00023065"/>
    </source>
</evidence>
<name>A0ABY8ENG4_MALFU</name>
<keyword evidence="2 5" id="KW-0813">Transport</keyword>
<dbReference type="PANTHER" id="PTHR10137">
    <property type="entry name" value="V-TYPE PROTON ATPASE SUBUNIT C"/>
    <property type="match status" value="1"/>
</dbReference>
<gene>
    <name evidence="6" type="primary">VMA5_2</name>
    <name evidence="6" type="ORF">GLX27_001738</name>
</gene>
<dbReference type="InterPro" id="IPR036132">
    <property type="entry name" value="Vac_ATP_synth_c_sf"/>
</dbReference>
<sequence>MPSDTSYWIVSAPVQEEKSAEQMQQDLAQRLVRDGALEAADIAPMPLPALKTGTLETLISLSEDLPRTDAFFESVVNRIVDALRSLFNDDVQAMNEHMVVEDEGVDDYLLHWHWNASKYRADRALPDLIEAFTREMQTVDNIMKQKINNYNLAKGQLQQLERKKQYVSSSHPAATCPCAPWPTSCTRTTSWTRAPTSS</sequence>
<dbReference type="SUPFAM" id="SSF118203">
    <property type="entry name" value="Vacuolar ATP synthase subunit C"/>
    <property type="match status" value="1"/>
</dbReference>
<comment type="subunit">
    <text evidence="5">V-ATPase is a heteromultimeric enzyme composed of a peripheral catalytic V1 complex (components A to H) attached to an integral membrane V0 proton pore complex.</text>
</comment>
<dbReference type="InterPro" id="IPR004907">
    <property type="entry name" value="ATPase_V1-cplx_csu"/>
</dbReference>
<comment type="function">
    <text evidence="5">Subunit of the V1 complex of vacuolar(H+)-ATPase (V-ATPase), a multisubunit enzyme composed of a peripheral complex (V1) that hydrolyzes ATP and a membrane integral complex (V0) that translocates protons. V-ATPase is responsible for acidifying and maintaining the pH of intracellular compartments and in some cell types, is targeted to the plasma membrane, where it is responsible for acidifying the extracellular environment. Subunit C is necessary for the assembly of the catalytic sector of the enzyme and is likely to have a specific function in its catalytic activity.</text>
</comment>
<protein>
    <recommendedName>
        <fullName evidence="5">V-type proton ATPase subunit C</fullName>
    </recommendedName>
</protein>
<evidence type="ECO:0000313" key="7">
    <source>
        <dbReference type="Proteomes" id="UP000818624"/>
    </source>
</evidence>
<evidence type="ECO:0000313" key="6">
    <source>
        <dbReference type="EMBL" id="WFD47092.1"/>
    </source>
</evidence>
<dbReference type="Pfam" id="PF03223">
    <property type="entry name" value="V-ATPase_C"/>
    <property type="match status" value="1"/>
</dbReference>